<evidence type="ECO:0000256" key="2">
    <source>
        <dbReference type="ARBA" id="ARBA00022723"/>
    </source>
</evidence>
<dbReference type="Gene3D" id="2.60.40.2080">
    <property type="match status" value="3"/>
</dbReference>
<feature type="domain" description="Peptidase metallopeptidase" evidence="5">
    <location>
        <begin position="41"/>
        <end position="195"/>
    </location>
</feature>
<dbReference type="InterPro" id="IPR019019">
    <property type="entry name" value="H-type_lectin_domain"/>
</dbReference>
<evidence type="ECO:0000313" key="6">
    <source>
        <dbReference type="EMBL" id="KIW89648.1"/>
    </source>
</evidence>
<dbReference type="GO" id="GO:0098609">
    <property type="term" value="P:cell-cell adhesion"/>
    <property type="evidence" value="ECO:0007669"/>
    <property type="project" value="TreeGrafter"/>
</dbReference>
<dbReference type="Pfam" id="PF00413">
    <property type="entry name" value="Peptidase_M10"/>
    <property type="match status" value="1"/>
</dbReference>
<organism evidence="6">
    <name type="scientific">Cladophialophora bantiana (strain ATCC 10958 / CBS 173.52 / CDC B-1940 / NIH 8579)</name>
    <name type="common">Xylohypha bantiana</name>
    <dbReference type="NCBI Taxonomy" id="1442370"/>
    <lineage>
        <taxon>Eukaryota</taxon>
        <taxon>Fungi</taxon>
        <taxon>Dikarya</taxon>
        <taxon>Ascomycota</taxon>
        <taxon>Pezizomycotina</taxon>
        <taxon>Eurotiomycetes</taxon>
        <taxon>Chaetothyriomycetidae</taxon>
        <taxon>Chaetothyriales</taxon>
        <taxon>Herpotrichiellaceae</taxon>
        <taxon>Cladophialophora</taxon>
    </lineage>
</organism>
<dbReference type="GO" id="GO:0031012">
    <property type="term" value="C:extracellular matrix"/>
    <property type="evidence" value="ECO:0007669"/>
    <property type="project" value="InterPro"/>
</dbReference>
<evidence type="ECO:0000256" key="4">
    <source>
        <dbReference type="ARBA" id="ARBA00022833"/>
    </source>
</evidence>
<dbReference type="GO" id="GO:0070492">
    <property type="term" value="F:oligosaccharide binding"/>
    <property type="evidence" value="ECO:0007669"/>
    <property type="project" value="TreeGrafter"/>
</dbReference>
<dbReference type="InterPro" id="IPR006026">
    <property type="entry name" value="Peptidase_Metallo"/>
</dbReference>
<dbReference type="InterPro" id="IPR024079">
    <property type="entry name" value="MetalloPept_cat_dom_sf"/>
</dbReference>
<keyword evidence="4" id="KW-0862">Zinc</keyword>
<dbReference type="RefSeq" id="XP_016616317.1">
    <property type="nucleotide sequence ID" value="XM_016767525.1"/>
</dbReference>
<dbReference type="PANTHER" id="PTHR46938">
    <property type="entry name" value="DISCOIDIN-1 SUBUNIT A-RELATED-RELATED"/>
    <property type="match status" value="1"/>
</dbReference>
<dbReference type="SUPFAM" id="SSF55486">
    <property type="entry name" value="Metalloproteases ('zincins'), catalytic domain"/>
    <property type="match status" value="1"/>
</dbReference>
<dbReference type="EMBL" id="KN846995">
    <property type="protein sequence ID" value="KIW89648.1"/>
    <property type="molecule type" value="Genomic_DNA"/>
</dbReference>
<dbReference type="InterPro" id="IPR001818">
    <property type="entry name" value="Pept_M10_metallopeptidase"/>
</dbReference>
<dbReference type="OrthoDB" id="291007at2759"/>
<dbReference type="GO" id="GO:0030247">
    <property type="term" value="F:polysaccharide binding"/>
    <property type="evidence" value="ECO:0007669"/>
    <property type="project" value="TreeGrafter"/>
</dbReference>
<dbReference type="GO" id="GO:0004222">
    <property type="term" value="F:metalloendopeptidase activity"/>
    <property type="evidence" value="ECO:0007669"/>
    <property type="project" value="InterPro"/>
</dbReference>
<dbReference type="GO" id="GO:0006508">
    <property type="term" value="P:proteolysis"/>
    <property type="evidence" value="ECO:0007669"/>
    <property type="project" value="UniProtKB-KW"/>
</dbReference>
<proteinExistence type="predicted"/>
<dbReference type="HOGENOM" id="CLU_499655_0_0_1"/>
<reference evidence="6" key="1">
    <citation type="submission" date="2015-01" db="EMBL/GenBank/DDBJ databases">
        <title>The Genome Sequence of Cladophialophora bantiana CBS 173.52.</title>
        <authorList>
            <consortium name="The Broad Institute Genomics Platform"/>
            <person name="Cuomo C."/>
            <person name="de Hoog S."/>
            <person name="Gorbushina A."/>
            <person name="Stielow B."/>
            <person name="Teixiera M."/>
            <person name="Abouelleil A."/>
            <person name="Chapman S.B."/>
            <person name="Priest M."/>
            <person name="Young S.K."/>
            <person name="Wortman J."/>
            <person name="Nusbaum C."/>
            <person name="Birren B."/>
        </authorList>
    </citation>
    <scope>NUCLEOTIDE SEQUENCE [LARGE SCALE GENOMIC DNA]</scope>
    <source>
        <strain evidence="6">CBS 173.52</strain>
    </source>
</reference>
<dbReference type="SMART" id="SM00235">
    <property type="entry name" value="ZnMc"/>
    <property type="match status" value="1"/>
</dbReference>
<keyword evidence="2" id="KW-0479">Metal-binding</keyword>
<dbReference type="Pfam" id="PF09458">
    <property type="entry name" value="H_lectin"/>
    <property type="match status" value="3"/>
</dbReference>
<dbReference type="GO" id="GO:0098636">
    <property type="term" value="C:protein complex involved in cell adhesion"/>
    <property type="evidence" value="ECO:0007669"/>
    <property type="project" value="TreeGrafter"/>
</dbReference>
<sequence>MSEDKPKEFNLHVCTARIPHDAPSSNTLPTEGGPDRLAMPTETFWRNGKKLRVKLLPGASKKIQDKVKYYAQQWEQYANIDFRFVDDDDAEIRVAFKQGDGSWSGIGTGVLNKNWFAPGEPTMNFGWFTDETRDTEFSRVVIHEFGHALGCIHEHQNPNVTLNWDEDEVYKYFRGPPNNWSDAEIKTNIFKKYSAATTKATAFDEKSIMLYMFDGSLFTDKKGTPNNVVLSSMDKQFIGKMYPFQLRSSGSWSTTEQREWFPPAALNSKQIVFDSPYATAPKIAVGLNELEVGEAANLRVKVSTSPPTADGFVVNVDAWGDTALYSGGATWVEFEDSDTDYRTDIYSVSEQSSTNTEHIAFDPPYEEDPEVVVWLCGLEMSKDRNTRVKAYADNVTKDGFDIHIDTWADSILENAKATWIAYPKSKEGVTSGVDDTENYRSWSPAQAENGRKVSFSADFDRPPKVYLAVNRLDFDNATNVRFKATATKVNENGFQWNVNSWADTLCYGAGVSWIAFG</sequence>
<dbReference type="GO" id="GO:0008270">
    <property type="term" value="F:zinc ion binding"/>
    <property type="evidence" value="ECO:0007669"/>
    <property type="project" value="InterPro"/>
</dbReference>
<keyword evidence="1" id="KW-0645">Protease</keyword>
<dbReference type="CDD" id="cd04327">
    <property type="entry name" value="ZnMc_MMP_like_3"/>
    <property type="match status" value="1"/>
</dbReference>
<dbReference type="Gene3D" id="3.40.390.10">
    <property type="entry name" value="Collagenase (Catalytic Domain)"/>
    <property type="match status" value="1"/>
</dbReference>
<evidence type="ECO:0000256" key="3">
    <source>
        <dbReference type="ARBA" id="ARBA00022801"/>
    </source>
</evidence>
<evidence type="ECO:0000256" key="1">
    <source>
        <dbReference type="ARBA" id="ARBA00022670"/>
    </source>
</evidence>
<protein>
    <submittedName>
        <fullName evidence="6">Unplaced genomic scaffold supercont1.16, whole genome shotgun sequence</fullName>
    </submittedName>
</protein>
<dbReference type="InterPro" id="IPR052487">
    <property type="entry name" value="Galactose-binding_lectin"/>
</dbReference>
<dbReference type="GO" id="GO:0046871">
    <property type="term" value="F:N-acetylgalactosamine binding"/>
    <property type="evidence" value="ECO:0007669"/>
    <property type="project" value="TreeGrafter"/>
</dbReference>
<dbReference type="GO" id="GO:0009986">
    <property type="term" value="C:cell surface"/>
    <property type="evidence" value="ECO:0007669"/>
    <property type="project" value="TreeGrafter"/>
</dbReference>
<gene>
    <name evidence="6" type="ORF">Z519_09804</name>
</gene>
<dbReference type="AlphaFoldDB" id="A0A0D2H8R6"/>
<dbReference type="InterPro" id="IPR037221">
    <property type="entry name" value="H-type_lectin_dom_sf"/>
</dbReference>
<evidence type="ECO:0000259" key="5">
    <source>
        <dbReference type="SMART" id="SM00235"/>
    </source>
</evidence>
<dbReference type="GeneID" id="27702732"/>
<name>A0A0D2H8R6_CLAB1</name>
<dbReference type="SUPFAM" id="SSF141086">
    <property type="entry name" value="Agglutinin HPA-like"/>
    <property type="match status" value="3"/>
</dbReference>
<dbReference type="MEROPS" id="M12.067"/>
<accession>A0A0D2H8R6</accession>
<keyword evidence="3" id="KW-0378">Hydrolase</keyword>